<evidence type="ECO:0000256" key="5">
    <source>
        <dbReference type="SAM" id="Phobius"/>
    </source>
</evidence>
<comment type="subcellular location">
    <subcellularLocation>
        <location evidence="1">Membrane</location>
        <topology evidence="1">Multi-pass membrane protein</topology>
    </subcellularLocation>
</comment>
<keyword evidence="8" id="KW-1185">Reference proteome</keyword>
<dbReference type="RefSeq" id="WP_420884482.1">
    <property type="nucleotide sequence ID" value="NZ_PTQZ01000165.1"/>
</dbReference>
<dbReference type="GO" id="GO:0008273">
    <property type="term" value="F:calcium, potassium:sodium antiporter activity"/>
    <property type="evidence" value="ECO:0007669"/>
    <property type="project" value="TreeGrafter"/>
</dbReference>
<feature type="transmembrane region" description="Helical" evidence="5">
    <location>
        <begin position="53"/>
        <end position="72"/>
    </location>
</feature>
<dbReference type="Gene3D" id="1.20.1420.30">
    <property type="entry name" value="NCX, central ion-binding region"/>
    <property type="match status" value="1"/>
</dbReference>
<evidence type="ECO:0000256" key="2">
    <source>
        <dbReference type="ARBA" id="ARBA00022692"/>
    </source>
</evidence>
<feature type="transmembrane region" description="Helical" evidence="5">
    <location>
        <begin position="154"/>
        <end position="171"/>
    </location>
</feature>
<keyword evidence="2 5" id="KW-0812">Transmembrane</keyword>
<dbReference type="EMBL" id="PTQZ01000165">
    <property type="protein sequence ID" value="PQA38508.1"/>
    <property type="molecule type" value="Genomic_DNA"/>
</dbReference>
<proteinExistence type="predicted"/>
<dbReference type="InterPro" id="IPR004837">
    <property type="entry name" value="NaCa_Exmemb"/>
</dbReference>
<dbReference type="AlphaFoldDB" id="A0A2P6ARU9"/>
<dbReference type="Pfam" id="PF01699">
    <property type="entry name" value="Na_Ca_ex"/>
    <property type="match status" value="1"/>
</dbReference>
<evidence type="ECO:0000256" key="1">
    <source>
        <dbReference type="ARBA" id="ARBA00004141"/>
    </source>
</evidence>
<name>A0A2P6ARU9_9GAMM</name>
<evidence type="ECO:0000313" key="8">
    <source>
        <dbReference type="Proteomes" id="UP000243900"/>
    </source>
</evidence>
<dbReference type="PANTHER" id="PTHR10846:SF8">
    <property type="entry name" value="INNER MEMBRANE PROTEIN YRBG"/>
    <property type="match status" value="1"/>
</dbReference>
<feature type="transmembrane region" description="Helical" evidence="5">
    <location>
        <begin position="93"/>
        <end position="115"/>
    </location>
</feature>
<evidence type="ECO:0000256" key="4">
    <source>
        <dbReference type="ARBA" id="ARBA00023136"/>
    </source>
</evidence>
<sequence length="172" mass="17685">SRNDKALADSMRDEAGLDAGAGARPLRNLVLVVAGLAMLVVGAGWLVDGAVMLARGLGVSELVIGLTIVAVGTSLPELATSVMASIRGQRDIAIGNVVGSNIFNILCVLGLSSLVSPAGIRVAPEALAFDIPVMLAVSVFCLPLFWLGYRISRLRGALLLAAYAAYVSLLIG</sequence>
<accession>A0A2P6ARU9</accession>
<dbReference type="GO" id="GO:0005262">
    <property type="term" value="F:calcium channel activity"/>
    <property type="evidence" value="ECO:0007669"/>
    <property type="project" value="TreeGrafter"/>
</dbReference>
<organism evidence="7 8">
    <name type="scientific">Amnimonas aquatica</name>
    <dbReference type="NCBI Taxonomy" id="2094561"/>
    <lineage>
        <taxon>Bacteria</taxon>
        <taxon>Pseudomonadati</taxon>
        <taxon>Pseudomonadota</taxon>
        <taxon>Gammaproteobacteria</taxon>
        <taxon>Moraxellales</taxon>
        <taxon>Moraxellaceae</taxon>
        <taxon>Amnimonas</taxon>
    </lineage>
</organism>
<reference evidence="8" key="1">
    <citation type="submission" date="2018-02" db="EMBL/GenBank/DDBJ databases">
        <title>Genome sequencing of Solimonas sp. HR-BB.</title>
        <authorList>
            <person name="Lee Y."/>
            <person name="Jeon C.O."/>
        </authorList>
    </citation>
    <scope>NUCLEOTIDE SEQUENCE [LARGE SCALE GENOMIC DNA]</scope>
    <source>
        <strain evidence="8">HR-E</strain>
    </source>
</reference>
<keyword evidence="3 5" id="KW-1133">Transmembrane helix</keyword>
<dbReference type="GO" id="GO:0005886">
    <property type="term" value="C:plasma membrane"/>
    <property type="evidence" value="ECO:0007669"/>
    <property type="project" value="TreeGrafter"/>
</dbReference>
<dbReference type="InterPro" id="IPR044880">
    <property type="entry name" value="NCX_ion-bd_dom_sf"/>
</dbReference>
<evidence type="ECO:0000256" key="3">
    <source>
        <dbReference type="ARBA" id="ARBA00022989"/>
    </source>
</evidence>
<keyword evidence="4 5" id="KW-0472">Membrane</keyword>
<dbReference type="Proteomes" id="UP000243900">
    <property type="component" value="Unassembled WGS sequence"/>
</dbReference>
<protein>
    <submittedName>
        <fullName evidence="7">Sodium:calcium antiporter</fullName>
    </submittedName>
</protein>
<feature type="transmembrane region" description="Helical" evidence="5">
    <location>
        <begin position="127"/>
        <end position="147"/>
    </location>
</feature>
<feature type="transmembrane region" description="Helical" evidence="5">
    <location>
        <begin position="29"/>
        <end position="47"/>
    </location>
</feature>
<dbReference type="PANTHER" id="PTHR10846">
    <property type="entry name" value="SODIUM/POTASSIUM/CALCIUM EXCHANGER"/>
    <property type="match status" value="1"/>
</dbReference>
<evidence type="ECO:0000259" key="6">
    <source>
        <dbReference type="Pfam" id="PF01699"/>
    </source>
</evidence>
<feature type="non-terminal residue" evidence="7">
    <location>
        <position position="1"/>
    </location>
</feature>
<gene>
    <name evidence="7" type="ORF">C5O18_07095</name>
</gene>
<dbReference type="GO" id="GO:0006874">
    <property type="term" value="P:intracellular calcium ion homeostasis"/>
    <property type="evidence" value="ECO:0007669"/>
    <property type="project" value="TreeGrafter"/>
</dbReference>
<feature type="domain" description="Sodium/calcium exchanger membrane region" evidence="6">
    <location>
        <begin position="29"/>
        <end position="171"/>
    </location>
</feature>
<dbReference type="InterPro" id="IPR004481">
    <property type="entry name" value="K/Na/Ca-exchanger"/>
</dbReference>
<evidence type="ECO:0000313" key="7">
    <source>
        <dbReference type="EMBL" id="PQA38508.1"/>
    </source>
</evidence>
<comment type="caution">
    <text evidence="7">The sequence shown here is derived from an EMBL/GenBank/DDBJ whole genome shotgun (WGS) entry which is preliminary data.</text>
</comment>